<dbReference type="InterPro" id="IPR006070">
    <property type="entry name" value="Sua5-like_dom"/>
</dbReference>
<protein>
    <recommendedName>
        <fullName evidence="9">Threonylcarbamoyl-AMP synthase</fullName>
        <shortName evidence="9">TC-AMP synthase</shortName>
        <ecNumber evidence="9">2.7.7.87</ecNumber>
    </recommendedName>
    <alternativeName>
        <fullName evidence="9">L-threonylcarbamoyladenylate synthase</fullName>
    </alternativeName>
    <alternativeName>
        <fullName evidence="9">t(6)A37 threonylcarbamoyladenosine biosynthesis protein TsaC</fullName>
    </alternativeName>
    <alternativeName>
        <fullName evidence="9">tRNA threonylcarbamoyladenosine biosynthesis protein TsaC</fullName>
    </alternativeName>
</protein>
<evidence type="ECO:0000313" key="12">
    <source>
        <dbReference type="Proteomes" id="UP001163726"/>
    </source>
</evidence>
<dbReference type="SUPFAM" id="SSF55821">
    <property type="entry name" value="YrdC/RibB"/>
    <property type="match status" value="1"/>
</dbReference>
<evidence type="ECO:0000256" key="4">
    <source>
        <dbReference type="ARBA" id="ARBA00022694"/>
    </source>
</evidence>
<dbReference type="RefSeq" id="WP_268074604.1">
    <property type="nucleotide sequence ID" value="NZ_CP109965.1"/>
</dbReference>
<evidence type="ECO:0000256" key="1">
    <source>
        <dbReference type="ARBA" id="ARBA00004496"/>
    </source>
</evidence>
<dbReference type="EC" id="2.7.7.87" evidence="9"/>
<evidence type="ECO:0000256" key="7">
    <source>
        <dbReference type="ARBA" id="ARBA00022840"/>
    </source>
</evidence>
<proteinExistence type="inferred from homology"/>
<reference evidence="11" key="1">
    <citation type="submission" date="2022-10" db="EMBL/GenBank/DDBJ databases">
        <title>Catenovulum adriacola sp. nov. isolated in the Harbour of Susak.</title>
        <authorList>
            <person name="Schoch T."/>
            <person name="Reich S.J."/>
            <person name="Stoeferle S."/>
            <person name="Flaiz M."/>
            <person name="Kazda M."/>
            <person name="Riedel C.U."/>
            <person name="Duerre P."/>
        </authorList>
    </citation>
    <scope>NUCLEOTIDE SEQUENCE</scope>
    <source>
        <strain evidence="11">TS8</strain>
    </source>
</reference>
<comment type="similarity">
    <text evidence="9">Belongs to the SUA5 family. TsaC subfamily.</text>
</comment>
<dbReference type="PANTHER" id="PTHR17490:SF18">
    <property type="entry name" value="THREONYLCARBAMOYL-AMP SYNTHASE"/>
    <property type="match status" value="1"/>
</dbReference>
<evidence type="ECO:0000256" key="2">
    <source>
        <dbReference type="ARBA" id="ARBA00022490"/>
    </source>
</evidence>
<dbReference type="EMBL" id="CP109965">
    <property type="protein sequence ID" value="WAJ70302.1"/>
    <property type="molecule type" value="Genomic_DNA"/>
</dbReference>
<evidence type="ECO:0000256" key="9">
    <source>
        <dbReference type="HAMAP-Rule" id="MF_01852"/>
    </source>
</evidence>
<dbReference type="InterPro" id="IPR050156">
    <property type="entry name" value="TC-AMP_synthase_SUA5"/>
</dbReference>
<dbReference type="Proteomes" id="UP001163726">
    <property type="component" value="Chromosome"/>
</dbReference>
<keyword evidence="5 9" id="KW-0548">Nucleotidyltransferase</keyword>
<keyword evidence="4 9" id="KW-0819">tRNA processing</keyword>
<dbReference type="PROSITE" id="PS51163">
    <property type="entry name" value="YRDC"/>
    <property type="match status" value="1"/>
</dbReference>
<keyword evidence="12" id="KW-1185">Reference proteome</keyword>
<dbReference type="Gene3D" id="3.90.870.10">
    <property type="entry name" value="DHBP synthase"/>
    <property type="match status" value="1"/>
</dbReference>
<evidence type="ECO:0000313" key="11">
    <source>
        <dbReference type="EMBL" id="WAJ70302.1"/>
    </source>
</evidence>
<dbReference type="GO" id="GO:0061710">
    <property type="term" value="F:L-threonylcarbamoyladenylate synthase"/>
    <property type="evidence" value="ECO:0007669"/>
    <property type="project" value="UniProtKB-EC"/>
</dbReference>
<sequence>MSETKQSIYTGAVDALTQGGVVAYPTESCFGLGCDPDNFPAVEKILQLKQRPKEKGVILIASDYSQLMRYVDDSKIPQDKRYQVLSHWPGPYTLLLPTLNSVSSLLTGQFSTIAVRVTNHPIARELCRQFGKPIVSTSANLSGQPSAKSFSEVEQIFSDKVDFIVPGQIGQSDKPSTIINPLTQEVFRS</sequence>
<keyword evidence="2 9" id="KW-0963">Cytoplasm</keyword>
<accession>A0ABY7ANK7</accession>
<comment type="catalytic activity">
    <reaction evidence="8 9">
        <text>L-threonine + hydrogencarbonate + ATP = L-threonylcarbamoyladenylate + diphosphate + H2O</text>
        <dbReference type="Rhea" id="RHEA:36407"/>
        <dbReference type="ChEBI" id="CHEBI:15377"/>
        <dbReference type="ChEBI" id="CHEBI:17544"/>
        <dbReference type="ChEBI" id="CHEBI:30616"/>
        <dbReference type="ChEBI" id="CHEBI:33019"/>
        <dbReference type="ChEBI" id="CHEBI:57926"/>
        <dbReference type="ChEBI" id="CHEBI:73682"/>
        <dbReference type="EC" id="2.7.7.87"/>
    </reaction>
</comment>
<organism evidence="11 12">
    <name type="scientific">Catenovulum adriaticum</name>
    <dbReference type="NCBI Taxonomy" id="2984846"/>
    <lineage>
        <taxon>Bacteria</taxon>
        <taxon>Pseudomonadati</taxon>
        <taxon>Pseudomonadota</taxon>
        <taxon>Gammaproteobacteria</taxon>
        <taxon>Alteromonadales</taxon>
        <taxon>Alteromonadaceae</taxon>
        <taxon>Catenovulum</taxon>
    </lineage>
</organism>
<evidence type="ECO:0000256" key="8">
    <source>
        <dbReference type="ARBA" id="ARBA00048366"/>
    </source>
</evidence>
<dbReference type="NCBIfam" id="TIGR00057">
    <property type="entry name" value="L-threonylcarbamoyladenylate synthase"/>
    <property type="match status" value="1"/>
</dbReference>
<evidence type="ECO:0000256" key="6">
    <source>
        <dbReference type="ARBA" id="ARBA00022741"/>
    </source>
</evidence>
<dbReference type="HAMAP" id="MF_01852">
    <property type="entry name" value="TsaC"/>
    <property type="match status" value="1"/>
</dbReference>
<keyword evidence="7 9" id="KW-0067">ATP-binding</keyword>
<dbReference type="Pfam" id="PF01300">
    <property type="entry name" value="Sua5_yciO_yrdC"/>
    <property type="match status" value="1"/>
</dbReference>
<gene>
    <name evidence="9" type="primary">tsaC</name>
    <name evidence="11" type="ORF">OLW01_00320</name>
</gene>
<keyword evidence="6 9" id="KW-0547">Nucleotide-binding</keyword>
<evidence type="ECO:0000259" key="10">
    <source>
        <dbReference type="PROSITE" id="PS51163"/>
    </source>
</evidence>
<keyword evidence="3 9" id="KW-0808">Transferase</keyword>
<name>A0ABY7ANK7_9ALTE</name>
<comment type="subcellular location">
    <subcellularLocation>
        <location evidence="1 9">Cytoplasm</location>
    </subcellularLocation>
</comment>
<feature type="domain" description="YrdC-like" evidence="10">
    <location>
        <begin position="6"/>
        <end position="189"/>
    </location>
</feature>
<dbReference type="InterPro" id="IPR017945">
    <property type="entry name" value="DHBP_synth_RibB-like_a/b_dom"/>
</dbReference>
<evidence type="ECO:0000256" key="5">
    <source>
        <dbReference type="ARBA" id="ARBA00022695"/>
    </source>
</evidence>
<dbReference type="InterPro" id="IPR023535">
    <property type="entry name" value="TC-AMP_synthase"/>
</dbReference>
<comment type="function">
    <text evidence="9">Required for the formation of a threonylcarbamoyl group on adenosine at position 37 (t(6)A37) in tRNAs that read codons beginning with adenine. Catalyzes the conversion of L-threonine, HCO(3)(-)/CO(2) and ATP to give threonylcarbamoyl-AMP (TC-AMP) as the acyladenylate intermediate, with the release of diphosphate.</text>
</comment>
<dbReference type="PANTHER" id="PTHR17490">
    <property type="entry name" value="SUA5"/>
    <property type="match status" value="1"/>
</dbReference>
<evidence type="ECO:0000256" key="3">
    <source>
        <dbReference type="ARBA" id="ARBA00022679"/>
    </source>
</evidence>